<dbReference type="EMBL" id="KN837520">
    <property type="protein sequence ID" value="KIJ24184.1"/>
    <property type="molecule type" value="Genomic_DNA"/>
</dbReference>
<reference evidence="2 3" key="1">
    <citation type="submission" date="2014-06" db="EMBL/GenBank/DDBJ databases">
        <title>Evolutionary Origins and Diversification of the Mycorrhizal Mutualists.</title>
        <authorList>
            <consortium name="DOE Joint Genome Institute"/>
            <consortium name="Mycorrhizal Genomics Consortium"/>
            <person name="Kohler A."/>
            <person name="Kuo A."/>
            <person name="Nagy L.G."/>
            <person name="Floudas D."/>
            <person name="Copeland A."/>
            <person name="Barry K.W."/>
            <person name="Cichocki N."/>
            <person name="Veneault-Fourrey C."/>
            <person name="LaButti K."/>
            <person name="Lindquist E.A."/>
            <person name="Lipzen A."/>
            <person name="Lundell T."/>
            <person name="Morin E."/>
            <person name="Murat C."/>
            <person name="Riley R."/>
            <person name="Ohm R."/>
            <person name="Sun H."/>
            <person name="Tunlid A."/>
            <person name="Henrissat B."/>
            <person name="Grigoriev I.V."/>
            <person name="Hibbett D.S."/>
            <person name="Martin F."/>
        </authorList>
    </citation>
    <scope>NUCLEOTIDE SEQUENCE [LARGE SCALE GENOMIC DNA]</scope>
    <source>
        <strain evidence="2 3">SS14</strain>
    </source>
</reference>
<proteinExistence type="predicted"/>
<name>A0A0C9TQG1_SPHS4</name>
<gene>
    <name evidence="2" type="ORF">M422DRAFT_39264</name>
</gene>
<feature type="non-terminal residue" evidence="2">
    <location>
        <position position="52"/>
    </location>
</feature>
<dbReference type="Proteomes" id="UP000054279">
    <property type="component" value="Unassembled WGS sequence"/>
</dbReference>
<dbReference type="HOGENOM" id="CLU_3112218_0_0_1"/>
<evidence type="ECO:0000313" key="3">
    <source>
        <dbReference type="Proteomes" id="UP000054279"/>
    </source>
</evidence>
<dbReference type="AlphaFoldDB" id="A0A0C9TQG1"/>
<accession>A0A0C9TQG1</accession>
<evidence type="ECO:0000256" key="1">
    <source>
        <dbReference type="SAM" id="MobiDB-lite"/>
    </source>
</evidence>
<feature type="region of interest" description="Disordered" evidence="1">
    <location>
        <begin position="1"/>
        <end position="52"/>
    </location>
</feature>
<sequence length="52" mass="5447">MTTPGSTARPVPPNKALVGTHRMSPSPSPHLGLVHARHRDPHPPQGVASDPV</sequence>
<keyword evidence="3" id="KW-1185">Reference proteome</keyword>
<protein>
    <submittedName>
        <fullName evidence="2">Uncharacterized protein</fullName>
    </submittedName>
</protein>
<evidence type="ECO:0000313" key="2">
    <source>
        <dbReference type="EMBL" id="KIJ24184.1"/>
    </source>
</evidence>
<organism evidence="2 3">
    <name type="scientific">Sphaerobolus stellatus (strain SS14)</name>
    <dbReference type="NCBI Taxonomy" id="990650"/>
    <lineage>
        <taxon>Eukaryota</taxon>
        <taxon>Fungi</taxon>
        <taxon>Dikarya</taxon>
        <taxon>Basidiomycota</taxon>
        <taxon>Agaricomycotina</taxon>
        <taxon>Agaricomycetes</taxon>
        <taxon>Phallomycetidae</taxon>
        <taxon>Geastrales</taxon>
        <taxon>Sphaerobolaceae</taxon>
        <taxon>Sphaerobolus</taxon>
    </lineage>
</organism>